<dbReference type="InterPro" id="IPR021054">
    <property type="entry name" value="Cell_wall_mannoprotein_1"/>
</dbReference>
<sequence>MTSFKYITLFIVVTASAATVDDVLRDINGIYNNAGDLNDEVKNWDGQLLTAAPQLVSLSLTQQALDSGVKHTDELPALLTTAEAKRILDLVNVTLYVGNPITVDTVISRKSDYAKIGQESIILEGLKKLRTGHGHFAGNVLNRLPEECTETGLKLTYHISEALRKGILAFES</sequence>
<dbReference type="EMBL" id="CDHN01000001">
    <property type="protein sequence ID" value="CEJ80481.1"/>
    <property type="molecule type" value="Genomic_DNA"/>
</dbReference>
<protein>
    <recommendedName>
        <fullName evidence="4">Cell wall galactomannoprotein</fullName>
    </recommendedName>
</protein>
<dbReference type="HOGENOM" id="CLU_131870_0_0_1"/>
<dbReference type="Gene3D" id="1.20.1280.140">
    <property type="match status" value="1"/>
</dbReference>
<dbReference type="PANTHER" id="PTHR38123:SF1">
    <property type="entry name" value="HYDROPHOBIC SURFACE BINDING PROTEIN"/>
    <property type="match status" value="1"/>
</dbReference>
<keyword evidence="1" id="KW-0732">Signal</keyword>
<evidence type="ECO:0000313" key="3">
    <source>
        <dbReference type="Proteomes" id="UP000039046"/>
    </source>
</evidence>
<feature type="chain" id="PRO_5001978637" description="Cell wall galactomannoprotein" evidence="1">
    <location>
        <begin position="18"/>
        <end position="172"/>
    </location>
</feature>
<dbReference type="Pfam" id="PF12296">
    <property type="entry name" value="HsbA"/>
    <property type="match status" value="1"/>
</dbReference>
<dbReference type="STRING" id="1531966.A0A0A1SQZ8"/>
<evidence type="ECO:0000256" key="1">
    <source>
        <dbReference type="SAM" id="SignalP"/>
    </source>
</evidence>
<dbReference type="Proteomes" id="UP000039046">
    <property type="component" value="Unassembled WGS sequence"/>
</dbReference>
<evidence type="ECO:0008006" key="4">
    <source>
        <dbReference type="Google" id="ProtNLM"/>
    </source>
</evidence>
<evidence type="ECO:0000313" key="2">
    <source>
        <dbReference type="EMBL" id="CEJ80481.1"/>
    </source>
</evidence>
<accession>A0A0A1SQZ8</accession>
<keyword evidence="3" id="KW-1185">Reference proteome</keyword>
<dbReference type="OrthoDB" id="2422134at2759"/>
<reference evidence="2 3" key="1">
    <citation type="journal article" date="2015" name="Genome Announc.">
        <title>Draft Genome Sequence and Gene Annotation of the Entomopathogenic Fungus Verticillium hemipterigenum.</title>
        <authorList>
            <person name="Horn F."/>
            <person name="Habel A."/>
            <person name="Scharf D.H."/>
            <person name="Dworschak J."/>
            <person name="Brakhage A.A."/>
            <person name="Guthke R."/>
            <person name="Hertweck C."/>
            <person name="Linde J."/>
        </authorList>
    </citation>
    <scope>NUCLEOTIDE SEQUENCE [LARGE SCALE GENOMIC DNA]</scope>
</reference>
<dbReference type="GO" id="GO:0005576">
    <property type="term" value="C:extracellular region"/>
    <property type="evidence" value="ECO:0007669"/>
    <property type="project" value="TreeGrafter"/>
</dbReference>
<dbReference type="AlphaFoldDB" id="A0A0A1SQZ8"/>
<feature type="signal peptide" evidence="1">
    <location>
        <begin position="1"/>
        <end position="17"/>
    </location>
</feature>
<dbReference type="PANTHER" id="PTHR38123">
    <property type="entry name" value="CELL WALL SERINE-THREONINE-RICH GALACTOMANNOPROTEIN MP1 (AFU_ORTHOLOGUE AFUA_4G03240)"/>
    <property type="match status" value="1"/>
</dbReference>
<gene>
    <name evidence="2" type="ORF">VHEMI00660</name>
</gene>
<name>A0A0A1SQZ8_9HYPO</name>
<organism evidence="2 3">
    <name type="scientific">[Torrubiella] hemipterigena</name>
    <dbReference type="NCBI Taxonomy" id="1531966"/>
    <lineage>
        <taxon>Eukaryota</taxon>
        <taxon>Fungi</taxon>
        <taxon>Dikarya</taxon>
        <taxon>Ascomycota</taxon>
        <taxon>Pezizomycotina</taxon>
        <taxon>Sordariomycetes</taxon>
        <taxon>Hypocreomycetidae</taxon>
        <taxon>Hypocreales</taxon>
        <taxon>Clavicipitaceae</taxon>
        <taxon>Clavicipitaceae incertae sedis</taxon>
        <taxon>'Torrubiella' clade</taxon>
    </lineage>
</organism>
<proteinExistence type="predicted"/>